<dbReference type="GeneID" id="121502901"/>
<proteinExistence type="predicted"/>
<gene>
    <name evidence="2" type="primary">LOC121502901</name>
</gene>
<organism evidence="1 2">
    <name type="scientific">Drosophila kikkawai</name>
    <name type="common">Fruit fly</name>
    <dbReference type="NCBI Taxonomy" id="30033"/>
    <lineage>
        <taxon>Eukaryota</taxon>
        <taxon>Metazoa</taxon>
        <taxon>Ecdysozoa</taxon>
        <taxon>Arthropoda</taxon>
        <taxon>Hexapoda</taxon>
        <taxon>Insecta</taxon>
        <taxon>Pterygota</taxon>
        <taxon>Neoptera</taxon>
        <taxon>Endopterygota</taxon>
        <taxon>Diptera</taxon>
        <taxon>Brachycera</taxon>
        <taxon>Muscomorpha</taxon>
        <taxon>Ephydroidea</taxon>
        <taxon>Drosophilidae</taxon>
        <taxon>Drosophila</taxon>
        <taxon>Sophophora</taxon>
    </lineage>
</organism>
<dbReference type="RefSeq" id="XP_070142377.1">
    <property type="nucleotide sequence ID" value="XM_070286276.1"/>
</dbReference>
<sequence length="264" mass="31482">MALGPKWEKAYERLAQAHYHDQQQVEILQRQLQRLREKRHCLQKNIEYESHNTEVWMQIMATMRREVERVRRQRDRLSPKNKKLLQQILRQFPKDRFEDRVRLMEVSEKLMAKPCTDASVAKAKMDLEASNRTVPSQQKPCDIKTQPKVDKLLARINADLRELQRIDKETMETMADIRILKSTIEHLKGGTSVKITPYVVRRSFLDLKKAYPRDIKATIGITRKNRKYITREELDIRPPYILDHVPQLTPDTFKFLQMNSKRKH</sequence>
<keyword evidence="1" id="KW-1185">Reference proteome</keyword>
<evidence type="ECO:0000313" key="2">
    <source>
        <dbReference type="RefSeq" id="XP_070142377.1"/>
    </source>
</evidence>
<dbReference type="Proteomes" id="UP001652661">
    <property type="component" value="Chromosome 3R"/>
</dbReference>
<accession>A0ABM4GI55</accession>
<protein>
    <submittedName>
        <fullName evidence="2">Uncharacterized protein</fullName>
    </submittedName>
</protein>
<reference evidence="2" key="1">
    <citation type="submission" date="2025-08" db="UniProtKB">
        <authorList>
            <consortium name="RefSeq"/>
        </authorList>
    </citation>
    <scope>IDENTIFICATION</scope>
    <source>
        <strain evidence="2">14028-0561.14</strain>
        <tissue evidence="2">Whole fly</tissue>
    </source>
</reference>
<name>A0ABM4GI55_DROKI</name>
<evidence type="ECO:0000313" key="1">
    <source>
        <dbReference type="Proteomes" id="UP001652661"/>
    </source>
</evidence>